<gene>
    <name evidence="2" type="ORF">DT376_29960</name>
    <name evidence="1" type="ORF">PAERUG_P19_London_7_VIM_2_05_10_05155</name>
</gene>
<organism evidence="2 4">
    <name type="scientific">Pseudomonas aeruginosa</name>
    <dbReference type="NCBI Taxonomy" id="287"/>
    <lineage>
        <taxon>Bacteria</taxon>
        <taxon>Pseudomonadati</taxon>
        <taxon>Pseudomonadota</taxon>
        <taxon>Gammaproteobacteria</taxon>
        <taxon>Pseudomonadales</taxon>
        <taxon>Pseudomonadaceae</taxon>
        <taxon>Pseudomonas</taxon>
    </lineage>
</organism>
<reference evidence="1" key="2">
    <citation type="submission" date="2015-06" db="EMBL/GenBank/DDBJ databases">
        <authorList>
            <person name="Radhakrishnan R."/>
            <person name="Underwood A."/>
            <person name="Al-Shahib A."/>
        </authorList>
    </citation>
    <scope>NUCLEOTIDE SEQUENCE</scope>
    <source>
        <strain evidence="1">P19_London_7_VIM_2_05_10</strain>
    </source>
</reference>
<dbReference type="EMBL" id="QORE01001501">
    <property type="protein sequence ID" value="RCI71284.1"/>
    <property type="molecule type" value="Genomic_DNA"/>
</dbReference>
<evidence type="ECO:0008006" key="5">
    <source>
        <dbReference type="Google" id="ProtNLM"/>
    </source>
</evidence>
<evidence type="ECO:0000313" key="2">
    <source>
        <dbReference type="EMBL" id="RCI71284.1"/>
    </source>
</evidence>
<proteinExistence type="predicted"/>
<reference evidence="2 4" key="3">
    <citation type="submission" date="2018-07" db="EMBL/GenBank/DDBJ databases">
        <title>Mechanisms of high-level aminoglycoside resistance among Gram-negative pathogens in Brazil.</title>
        <authorList>
            <person name="Ballaben A.S."/>
            <person name="Darini A.L.C."/>
            <person name="Doi Y."/>
        </authorList>
    </citation>
    <scope>NUCLEOTIDE SEQUENCE [LARGE SCALE GENOMIC DNA]</scope>
    <source>
        <strain evidence="2 4">B2-305</strain>
    </source>
</reference>
<evidence type="ECO:0000313" key="3">
    <source>
        <dbReference type="Proteomes" id="UP000045039"/>
    </source>
</evidence>
<sequence length="163" mass="18167">MSRWEQSCRVQKVMQRDRLGCGVACAAMVSGRSYSVVRQLFVDNGIGARKKRPLATNFSELQYALALLGIESELKRWSSWDAVEGLGIVAVNNGQGTASRNWHWVVAERHLNFGIVIHDPDFDLPSFSSVPPPGVHCHPFSEYETRKSWIRIVLGGLDNKGGQ</sequence>
<dbReference type="AlphaFoldDB" id="A0A2K4Y2X7"/>
<accession>A0A2K4Y2X7</accession>
<evidence type="ECO:0000313" key="4">
    <source>
        <dbReference type="Proteomes" id="UP000253594"/>
    </source>
</evidence>
<dbReference type="Proteomes" id="UP000253594">
    <property type="component" value="Unassembled WGS sequence"/>
</dbReference>
<reference evidence="3" key="1">
    <citation type="submission" date="2015-06" db="EMBL/GenBank/DDBJ databases">
        <authorList>
            <person name="Radhakrishnan Rajesh"/>
            <person name="Underwood Anthony"/>
            <person name="Al-Shahib Ali"/>
        </authorList>
    </citation>
    <scope>NUCLEOTIDE SEQUENCE [LARGE SCALE GENOMIC DNA]</scope>
    <source>
        <strain evidence="3">P19_London_7_VIM_2_05_10</strain>
    </source>
</reference>
<dbReference type="EMBL" id="CVVU01000234">
    <property type="protein sequence ID" value="CRP65818.1"/>
    <property type="molecule type" value="Genomic_DNA"/>
</dbReference>
<dbReference type="Proteomes" id="UP000045039">
    <property type="component" value="Unassembled WGS sequence"/>
</dbReference>
<name>A0A2K4Y2X7_PSEAI</name>
<comment type="caution">
    <text evidence="2">The sequence shown here is derived from an EMBL/GenBank/DDBJ whole genome shotgun (WGS) entry which is preliminary data.</text>
</comment>
<protein>
    <recommendedName>
        <fullName evidence="5">Peptidase C39 domain-containing protein</fullName>
    </recommendedName>
</protein>
<dbReference type="RefSeq" id="WP_023100670.1">
    <property type="nucleotide sequence ID" value="NZ_BSAZ01000023.1"/>
</dbReference>
<evidence type="ECO:0000313" key="1">
    <source>
        <dbReference type="EMBL" id="CRP65818.1"/>
    </source>
</evidence>
<dbReference type="Gene3D" id="3.90.70.10">
    <property type="entry name" value="Cysteine proteinases"/>
    <property type="match status" value="1"/>
</dbReference>